<dbReference type="PANTHER" id="PTHR36510:SF1">
    <property type="entry name" value="GLUTAMATE--CYSTEINE LIGASE 2-RELATED"/>
    <property type="match status" value="1"/>
</dbReference>
<gene>
    <name evidence="1" type="ORF">T4C_5324</name>
</gene>
<evidence type="ECO:0000313" key="1">
    <source>
        <dbReference type="EMBL" id="KRY98625.1"/>
    </source>
</evidence>
<dbReference type="Proteomes" id="UP000054826">
    <property type="component" value="Unassembled WGS sequence"/>
</dbReference>
<dbReference type="Pfam" id="PF04107">
    <property type="entry name" value="GCS2"/>
    <property type="match status" value="1"/>
</dbReference>
<protein>
    <submittedName>
        <fullName evidence="1">Carboxylate-amine ligase</fullName>
    </submittedName>
</protein>
<dbReference type="InterPro" id="IPR050141">
    <property type="entry name" value="GCL_type2/YbdK_subfam"/>
</dbReference>
<dbReference type="GO" id="GO:0042398">
    <property type="term" value="P:modified amino acid biosynthetic process"/>
    <property type="evidence" value="ECO:0007669"/>
    <property type="project" value="InterPro"/>
</dbReference>
<comment type="caution">
    <text evidence="1">The sequence shown here is derived from an EMBL/GenBank/DDBJ whole genome shotgun (WGS) entry which is preliminary data.</text>
</comment>
<dbReference type="PANTHER" id="PTHR36510">
    <property type="entry name" value="GLUTAMATE--CYSTEINE LIGASE 2-RELATED"/>
    <property type="match status" value="1"/>
</dbReference>
<organism evidence="1 2">
    <name type="scientific">Trichinella pseudospiralis</name>
    <name type="common">Parasitic roundworm</name>
    <dbReference type="NCBI Taxonomy" id="6337"/>
    <lineage>
        <taxon>Eukaryota</taxon>
        <taxon>Metazoa</taxon>
        <taxon>Ecdysozoa</taxon>
        <taxon>Nematoda</taxon>
        <taxon>Enoplea</taxon>
        <taxon>Dorylaimia</taxon>
        <taxon>Trichinellida</taxon>
        <taxon>Trichinellidae</taxon>
        <taxon>Trichinella</taxon>
    </lineage>
</organism>
<feature type="non-terminal residue" evidence="1">
    <location>
        <position position="93"/>
    </location>
</feature>
<proteinExistence type="predicted"/>
<keyword evidence="1" id="KW-0436">Ligase</keyword>
<dbReference type="SUPFAM" id="SSF55931">
    <property type="entry name" value="Glutamine synthetase/guanido kinase"/>
    <property type="match status" value="1"/>
</dbReference>
<dbReference type="AlphaFoldDB" id="A0A0V1GKB0"/>
<accession>A0A0V1GKB0</accession>
<reference evidence="1 2" key="1">
    <citation type="submission" date="2015-01" db="EMBL/GenBank/DDBJ databases">
        <title>Evolution of Trichinella species and genotypes.</title>
        <authorList>
            <person name="Korhonen P.K."/>
            <person name="Edoardo P."/>
            <person name="Giuseppe L.R."/>
            <person name="Gasser R.B."/>
        </authorList>
    </citation>
    <scope>NUCLEOTIDE SEQUENCE [LARGE SCALE GENOMIC DNA]</scope>
    <source>
        <strain evidence="1">ISS176</strain>
    </source>
</reference>
<name>A0A0V1GKB0_TRIPS</name>
<sequence>MPSLNFHQFTLGIEEEYMVIDPVTRELKSHEQKIVQEGQKLLKDKVKAEMHQAVVEVGTDICKNAAEALEDVASLRGNIAAIAHSMGLGVGAA</sequence>
<dbReference type="Gene3D" id="3.30.590.20">
    <property type="match status" value="1"/>
</dbReference>
<evidence type="ECO:0000313" key="2">
    <source>
        <dbReference type="Proteomes" id="UP000054826"/>
    </source>
</evidence>
<dbReference type="EMBL" id="JYDV01001877">
    <property type="protein sequence ID" value="KRY98625.1"/>
    <property type="molecule type" value="Genomic_DNA"/>
</dbReference>
<dbReference type="InterPro" id="IPR006336">
    <property type="entry name" value="GCS2"/>
</dbReference>
<dbReference type="InterPro" id="IPR014746">
    <property type="entry name" value="Gln_synth/guanido_kin_cat_dom"/>
</dbReference>
<dbReference type="GO" id="GO:0004357">
    <property type="term" value="F:glutamate-cysteine ligase activity"/>
    <property type="evidence" value="ECO:0007669"/>
    <property type="project" value="InterPro"/>
</dbReference>